<organism evidence="18 19">
    <name type="scientific">Tegillarca granosa</name>
    <name type="common">Malaysian cockle</name>
    <name type="synonym">Anadara granosa</name>
    <dbReference type="NCBI Taxonomy" id="220873"/>
    <lineage>
        <taxon>Eukaryota</taxon>
        <taxon>Metazoa</taxon>
        <taxon>Spiralia</taxon>
        <taxon>Lophotrochozoa</taxon>
        <taxon>Mollusca</taxon>
        <taxon>Bivalvia</taxon>
        <taxon>Autobranchia</taxon>
        <taxon>Pteriomorphia</taxon>
        <taxon>Arcoida</taxon>
        <taxon>Arcoidea</taxon>
        <taxon>Arcidae</taxon>
        <taxon>Tegillarca</taxon>
    </lineage>
</organism>
<dbReference type="PROSITE" id="PS50135">
    <property type="entry name" value="ZF_ZZ_2"/>
    <property type="match status" value="1"/>
</dbReference>
<keyword evidence="19" id="KW-1185">Reference proteome</keyword>
<evidence type="ECO:0000256" key="1">
    <source>
        <dbReference type="ARBA" id="ARBA00000900"/>
    </source>
</evidence>
<dbReference type="SUPFAM" id="SSF57850">
    <property type="entry name" value="RING/U-box"/>
    <property type="match status" value="1"/>
</dbReference>
<keyword evidence="9" id="KW-0967">Endosome</keyword>
<evidence type="ECO:0000256" key="8">
    <source>
        <dbReference type="ARBA" id="ARBA00022723"/>
    </source>
</evidence>
<reference evidence="18 19" key="1">
    <citation type="submission" date="2022-12" db="EMBL/GenBank/DDBJ databases">
        <title>Chromosome-level genome of Tegillarca granosa.</title>
        <authorList>
            <person name="Kim J."/>
        </authorList>
    </citation>
    <scope>NUCLEOTIDE SEQUENCE [LARGE SCALE GENOMIC DNA]</scope>
    <source>
        <strain evidence="18">Teg-2019</strain>
        <tissue evidence="18">Adductor muscle</tissue>
    </source>
</reference>
<feature type="region of interest" description="Disordered" evidence="15">
    <location>
        <begin position="268"/>
        <end position="293"/>
    </location>
</feature>
<dbReference type="PROSITE" id="PS50157">
    <property type="entry name" value="ZINC_FINGER_C2H2_2"/>
    <property type="match status" value="1"/>
</dbReference>
<keyword evidence="10 14" id="KW-0863">Zinc-finger</keyword>
<evidence type="ECO:0000256" key="3">
    <source>
        <dbReference type="ARBA" id="ARBA00004603"/>
    </source>
</evidence>
<sequence length="515" mass="55472">MSRHEGVSCDSCLKGNFRGKRYKCLVCYDYDLCSTCYEAGATTTRHTTDHAMQCILTRSDFDLYYGGEALTAEQPQAFSCPYCGKMGFMEASLQEHVTSDHADSSTEVVCPICAALPGGDPNHVTDDFAAHLTLEHRTPREFDEAAGMRHVRRMPHPGRGVCGTRIRRANMHFSSGGTNLAGLSPGGRETMDPIAELLSQLSSVRNRASAAQSVSSQLQQLEMQLQSTRYSSVNHNSSGLQKQQLERLPTRRPVETVKSNVTTVVNGTSDIQGQIGSSNNSSTGSSSNSQSLLSRFLDSQQISEKEQNIEKEREDRSMFVQELLLSTLTESLHLQDIDDLSNVNTETPKIPSDSLPTSAADVETSPQQHITAVIPNQSTSTSQHKAAVTLSSLKPPVDKVIQANLQKMTQPTGGGGGGVTHGHRSQGQLNNTQSARQSHGSNNSGQVYNLVPGPNTIPPQLGGAGIGAGNPLPLPGRPGSAGRDRDARVNPAAAKKNMFKQFPTSQTSDREPPPH</sequence>
<dbReference type="Pfam" id="PF00569">
    <property type="entry name" value="ZZ"/>
    <property type="match status" value="1"/>
</dbReference>
<dbReference type="EC" id="2.3.2.27" evidence="5"/>
<comment type="caution">
    <text evidence="18">The sequence shown here is derived from an EMBL/GenBank/DDBJ whole genome shotgun (WGS) entry which is preliminary data.</text>
</comment>
<dbReference type="Pfam" id="PF05605">
    <property type="entry name" value="zf-Di19"/>
    <property type="match status" value="1"/>
</dbReference>
<dbReference type="InterPro" id="IPR013087">
    <property type="entry name" value="Znf_C2H2_type"/>
</dbReference>
<evidence type="ECO:0000256" key="9">
    <source>
        <dbReference type="ARBA" id="ARBA00022753"/>
    </source>
</evidence>
<dbReference type="PROSITE" id="PS01357">
    <property type="entry name" value="ZF_ZZ_1"/>
    <property type="match status" value="1"/>
</dbReference>
<evidence type="ECO:0000256" key="12">
    <source>
        <dbReference type="ARBA" id="ARBA00022833"/>
    </source>
</evidence>
<evidence type="ECO:0000256" key="4">
    <source>
        <dbReference type="ARBA" id="ARBA00010938"/>
    </source>
</evidence>
<feature type="region of interest" description="Disordered" evidence="15">
    <location>
        <begin position="408"/>
        <end position="515"/>
    </location>
</feature>
<protein>
    <recommendedName>
        <fullName evidence="6">E3 ubiquitin-protein ligase KCMF1</fullName>
        <ecNumber evidence="5">2.3.2.27</ecNumber>
    </recommendedName>
</protein>
<evidence type="ECO:0000313" key="19">
    <source>
        <dbReference type="Proteomes" id="UP001217089"/>
    </source>
</evidence>
<keyword evidence="12" id="KW-0862">Zinc</keyword>
<evidence type="ECO:0000256" key="10">
    <source>
        <dbReference type="ARBA" id="ARBA00022771"/>
    </source>
</evidence>
<dbReference type="Gene3D" id="3.30.60.90">
    <property type="match status" value="1"/>
</dbReference>
<feature type="domain" description="ZZ-type" evidence="16">
    <location>
        <begin position="4"/>
        <end position="60"/>
    </location>
</feature>
<accession>A0ABQ9FM29</accession>
<comment type="similarity">
    <text evidence="4">Belongs to the KCMF1 family.</text>
</comment>
<feature type="domain" description="C2H2-type" evidence="17">
    <location>
        <begin position="78"/>
        <end position="106"/>
    </location>
</feature>
<evidence type="ECO:0000313" key="18">
    <source>
        <dbReference type="EMBL" id="KAJ8317702.1"/>
    </source>
</evidence>
<dbReference type="PANTHER" id="PTHR12268:SF13">
    <property type="entry name" value="E3 UBIQUITIN-PROTEIN LIGASE KCMF1"/>
    <property type="match status" value="1"/>
</dbReference>
<comment type="subcellular location">
    <subcellularLocation>
        <location evidence="3">Late endosome</location>
    </subcellularLocation>
    <subcellularLocation>
        <location evidence="2">Lysosome</location>
    </subcellularLocation>
</comment>
<keyword evidence="7" id="KW-0808">Transferase</keyword>
<evidence type="ECO:0000256" key="15">
    <source>
        <dbReference type="SAM" id="MobiDB-lite"/>
    </source>
</evidence>
<evidence type="ECO:0000256" key="7">
    <source>
        <dbReference type="ARBA" id="ARBA00022679"/>
    </source>
</evidence>
<feature type="compositionally biased region" description="Low complexity" evidence="15">
    <location>
        <begin position="271"/>
        <end position="293"/>
    </location>
</feature>
<proteinExistence type="inferred from homology"/>
<dbReference type="InterPro" id="IPR043145">
    <property type="entry name" value="Znf_ZZ_sf"/>
</dbReference>
<evidence type="ECO:0000259" key="16">
    <source>
        <dbReference type="PROSITE" id="PS50135"/>
    </source>
</evidence>
<comment type="catalytic activity">
    <reaction evidence="1">
        <text>S-ubiquitinyl-[E2 ubiquitin-conjugating enzyme]-L-cysteine + [acceptor protein]-L-lysine = [E2 ubiquitin-conjugating enzyme]-L-cysteine + N(6)-ubiquitinyl-[acceptor protein]-L-lysine.</text>
        <dbReference type="EC" id="2.3.2.27"/>
    </reaction>
</comment>
<dbReference type="InterPro" id="IPR000433">
    <property type="entry name" value="Znf_ZZ"/>
</dbReference>
<keyword evidence="11" id="KW-0833">Ubl conjugation pathway</keyword>
<gene>
    <name evidence="18" type="ORF">KUTeg_005606</name>
</gene>
<evidence type="ECO:0000256" key="13">
    <source>
        <dbReference type="ARBA" id="ARBA00023228"/>
    </source>
</evidence>
<keyword evidence="8" id="KW-0479">Metal-binding</keyword>
<evidence type="ECO:0000256" key="6">
    <source>
        <dbReference type="ARBA" id="ARBA00014999"/>
    </source>
</evidence>
<feature type="region of interest" description="Disordered" evidence="15">
    <location>
        <begin position="232"/>
        <end position="251"/>
    </location>
</feature>
<evidence type="ECO:0000256" key="5">
    <source>
        <dbReference type="ARBA" id="ARBA00012483"/>
    </source>
</evidence>
<dbReference type="EMBL" id="JARBDR010000246">
    <property type="protein sequence ID" value="KAJ8317702.1"/>
    <property type="molecule type" value="Genomic_DNA"/>
</dbReference>
<evidence type="ECO:0000256" key="14">
    <source>
        <dbReference type="PROSITE-ProRule" id="PRU00228"/>
    </source>
</evidence>
<dbReference type="PANTHER" id="PTHR12268">
    <property type="entry name" value="E3 UBIQUITIN-PROTEIN LIGASE KCMF1"/>
    <property type="match status" value="1"/>
</dbReference>
<feature type="compositionally biased region" description="Polar residues" evidence="15">
    <location>
        <begin position="232"/>
        <end position="243"/>
    </location>
</feature>
<dbReference type="Proteomes" id="UP001217089">
    <property type="component" value="Unassembled WGS sequence"/>
</dbReference>
<dbReference type="InterPro" id="IPR050774">
    <property type="entry name" value="KCMF1/Dystrophin"/>
</dbReference>
<keyword evidence="13" id="KW-0458">Lysosome</keyword>
<name>A0ABQ9FM29_TEGGR</name>
<dbReference type="CDD" id="cd02338">
    <property type="entry name" value="ZZ_PCMF_like"/>
    <property type="match status" value="1"/>
</dbReference>
<evidence type="ECO:0000256" key="2">
    <source>
        <dbReference type="ARBA" id="ARBA00004371"/>
    </source>
</evidence>
<feature type="compositionally biased region" description="Polar residues" evidence="15">
    <location>
        <begin position="425"/>
        <end position="447"/>
    </location>
</feature>
<dbReference type="SMART" id="SM00291">
    <property type="entry name" value="ZnF_ZZ"/>
    <property type="match status" value="1"/>
</dbReference>
<evidence type="ECO:0000259" key="17">
    <source>
        <dbReference type="PROSITE" id="PS50157"/>
    </source>
</evidence>
<dbReference type="InterPro" id="IPR008598">
    <property type="entry name" value="Di19_Zn-bd"/>
</dbReference>
<evidence type="ECO:0000256" key="11">
    <source>
        <dbReference type="ARBA" id="ARBA00022786"/>
    </source>
</evidence>